<dbReference type="SUPFAM" id="SSF52821">
    <property type="entry name" value="Rhodanese/Cell cycle control phosphatase"/>
    <property type="match status" value="2"/>
</dbReference>
<dbReference type="InterPro" id="IPR051126">
    <property type="entry name" value="Thiosulfate_sulfurtransferase"/>
</dbReference>
<dbReference type="Proteomes" id="UP000054937">
    <property type="component" value="Unassembled WGS sequence"/>
</dbReference>
<evidence type="ECO:0000256" key="1">
    <source>
        <dbReference type="ARBA" id="ARBA00022737"/>
    </source>
</evidence>
<dbReference type="InterPro" id="IPR001763">
    <property type="entry name" value="Rhodanese-like_dom"/>
</dbReference>
<dbReference type="OrthoDB" id="288459at2759"/>
<name>A0A0V0R8M0_PSEPJ</name>
<gene>
    <name evidence="3" type="ORF">PPERSA_12194</name>
</gene>
<dbReference type="PANTHER" id="PTHR43855:SF1">
    <property type="entry name" value="THIOSULFATE SULFURTRANSFERASE"/>
    <property type="match status" value="1"/>
</dbReference>
<accession>A0A0V0R8M0</accession>
<dbReference type="Pfam" id="PF00581">
    <property type="entry name" value="Rhodanese"/>
    <property type="match status" value="2"/>
</dbReference>
<comment type="caution">
    <text evidence="3">The sequence shown here is derived from an EMBL/GenBank/DDBJ whole genome shotgun (WGS) entry which is preliminary data.</text>
</comment>
<dbReference type="EMBL" id="LDAU01000018">
    <property type="protein sequence ID" value="KRX10843.1"/>
    <property type="molecule type" value="Genomic_DNA"/>
</dbReference>
<dbReference type="PROSITE" id="PS50206">
    <property type="entry name" value="RHODANESE_3"/>
    <property type="match status" value="2"/>
</dbReference>
<reference evidence="3 4" key="1">
    <citation type="journal article" date="2015" name="Sci. Rep.">
        <title>Genome of the facultative scuticociliatosis pathogen Pseudocohnilembus persalinus provides insight into its virulence through horizontal gene transfer.</title>
        <authorList>
            <person name="Xiong J."/>
            <person name="Wang G."/>
            <person name="Cheng J."/>
            <person name="Tian M."/>
            <person name="Pan X."/>
            <person name="Warren A."/>
            <person name="Jiang C."/>
            <person name="Yuan D."/>
            <person name="Miao W."/>
        </authorList>
    </citation>
    <scope>NUCLEOTIDE SEQUENCE [LARGE SCALE GENOMIC DNA]</scope>
    <source>
        <strain evidence="3">36N120E</strain>
    </source>
</reference>
<keyword evidence="1" id="KW-0677">Repeat</keyword>
<protein>
    <submittedName>
        <fullName evidence="3">Rhodanese-like domain</fullName>
    </submittedName>
</protein>
<dbReference type="PANTHER" id="PTHR43855">
    <property type="entry name" value="THIOSULFATE SULFURTRANSFERASE"/>
    <property type="match status" value="1"/>
</dbReference>
<dbReference type="InterPro" id="IPR036873">
    <property type="entry name" value="Rhodanese-like_dom_sf"/>
</dbReference>
<dbReference type="CDD" id="cd00158">
    <property type="entry name" value="RHOD"/>
    <property type="match status" value="1"/>
</dbReference>
<keyword evidence="4" id="KW-1185">Reference proteome</keyword>
<dbReference type="InParanoid" id="A0A0V0R8M0"/>
<dbReference type="SMART" id="SM00450">
    <property type="entry name" value="RHOD"/>
    <property type="match status" value="2"/>
</dbReference>
<sequence length="293" mass="34100">MKIQRVRRFISNKKSGYIDCAAAFQYLGKEDVKFLDIRQQSSYLNERLPGSLLASKPLQYRKIYDQQGLNYMQKYFAEYFYNVIKIKKDDYVIAYDESLLSQYGPSVTQFLLNYLGHKNVSILDGGLESWKVRNLSVESGNQLNRIQQQLLENQDKVGQLLGEKEGQIKVDQSEVLVNIDYIQKALEQGDTHIVDVREPQEYKQGRIPNSVNIPLSQLFQVQQNGAYVRKQNEIQNILKNKHITQQDQIVVYCKMGYRSSQAWTALKNAGFNKVYNYGGSFYEWENSNNRVEK</sequence>
<organism evidence="3 4">
    <name type="scientific">Pseudocohnilembus persalinus</name>
    <name type="common">Ciliate</name>
    <dbReference type="NCBI Taxonomy" id="266149"/>
    <lineage>
        <taxon>Eukaryota</taxon>
        <taxon>Sar</taxon>
        <taxon>Alveolata</taxon>
        <taxon>Ciliophora</taxon>
        <taxon>Intramacronucleata</taxon>
        <taxon>Oligohymenophorea</taxon>
        <taxon>Scuticociliatia</taxon>
        <taxon>Philasterida</taxon>
        <taxon>Pseudocohnilembidae</taxon>
        <taxon>Pseudocohnilembus</taxon>
    </lineage>
</organism>
<evidence type="ECO:0000259" key="2">
    <source>
        <dbReference type="PROSITE" id="PS50206"/>
    </source>
</evidence>
<feature type="domain" description="Rhodanese" evidence="2">
    <location>
        <begin position="28"/>
        <end position="139"/>
    </location>
</feature>
<feature type="domain" description="Rhodanese" evidence="2">
    <location>
        <begin position="187"/>
        <end position="293"/>
    </location>
</feature>
<evidence type="ECO:0000313" key="3">
    <source>
        <dbReference type="EMBL" id="KRX10843.1"/>
    </source>
</evidence>
<evidence type="ECO:0000313" key="4">
    <source>
        <dbReference type="Proteomes" id="UP000054937"/>
    </source>
</evidence>
<dbReference type="AlphaFoldDB" id="A0A0V0R8M0"/>
<dbReference type="Gene3D" id="3.40.250.10">
    <property type="entry name" value="Rhodanese-like domain"/>
    <property type="match status" value="2"/>
</dbReference>
<proteinExistence type="predicted"/>
<dbReference type="FunCoup" id="A0A0V0R8M0">
    <property type="interactions" value="57"/>
</dbReference>